<dbReference type="Gene3D" id="1.10.1790.10">
    <property type="entry name" value="PRD domain"/>
    <property type="match status" value="1"/>
</dbReference>
<evidence type="ECO:0000259" key="4">
    <source>
        <dbReference type="PROSITE" id="PS50045"/>
    </source>
</evidence>
<protein>
    <submittedName>
        <fullName evidence="7">Transcriptional regulator with AAA-type ATPase domain/transcriptional regulatory protein LevR</fullName>
    </submittedName>
</protein>
<proteinExistence type="predicted"/>
<dbReference type="PROSITE" id="PS51372">
    <property type="entry name" value="PRD_2"/>
    <property type="match status" value="1"/>
</dbReference>
<comment type="caution">
    <text evidence="7">The sequence shown here is derived from an EMBL/GenBank/DDBJ whole genome shotgun (WGS) entry which is preliminary data.</text>
</comment>
<dbReference type="InterPro" id="IPR036634">
    <property type="entry name" value="PRD_sf"/>
</dbReference>
<dbReference type="InterPro" id="IPR011608">
    <property type="entry name" value="PRD"/>
</dbReference>
<dbReference type="InterPro" id="IPR003593">
    <property type="entry name" value="AAA+_ATPase"/>
</dbReference>
<organism evidence="7 8">
    <name type="scientific">Symbiobacterium terraclitae</name>
    <dbReference type="NCBI Taxonomy" id="557451"/>
    <lineage>
        <taxon>Bacteria</taxon>
        <taxon>Bacillati</taxon>
        <taxon>Bacillota</taxon>
        <taxon>Clostridia</taxon>
        <taxon>Eubacteriales</taxon>
        <taxon>Symbiobacteriaceae</taxon>
        <taxon>Symbiobacterium</taxon>
    </lineage>
</organism>
<dbReference type="Pfam" id="PF00874">
    <property type="entry name" value="PRD"/>
    <property type="match status" value="1"/>
</dbReference>
<evidence type="ECO:0000256" key="3">
    <source>
        <dbReference type="ARBA" id="ARBA00022840"/>
    </source>
</evidence>
<name>A0ABS4JX74_9FIRM</name>
<dbReference type="SUPFAM" id="SSF63520">
    <property type="entry name" value="PTS-regulatory domain, PRD"/>
    <property type="match status" value="1"/>
</dbReference>
<dbReference type="PANTHER" id="PTHR32071">
    <property type="entry name" value="TRANSCRIPTIONAL REGULATORY PROTEIN"/>
    <property type="match status" value="1"/>
</dbReference>
<evidence type="ECO:0000256" key="1">
    <source>
        <dbReference type="ARBA" id="ARBA00022679"/>
    </source>
</evidence>
<dbReference type="SMART" id="SM00382">
    <property type="entry name" value="AAA"/>
    <property type="match status" value="1"/>
</dbReference>
<dbReference type="InterPro" id="IPR027417">
    <property type="entry name" value="P-loop_NTPase"/>
</dbReference>
<dbReference type="Gene3D" id="3.40.50.300">
    <property type="entry name" value="P-loop containing nucleotide triphosphate hydrolases"/>
    <property type="match status" value="1"/>
</dbReference>
<keyword evidence="3" id="KW-0067">ATP-binding</keyword>
<dbReference type="PROSITE" id="PS51096">
    <property type="entry name" value="PTS_EIIA_TYPE_4"/>
    <property type="match status" value="1"/>
</dbReference>
<dbReference type="Pfam" id="PF03610">
    <property type="entry name" value="EIIA-man"/>
    <property type="match status" value="1"/>
</dbReference>
<keyword evidence="8" id="KW-1185">Reference proteome</keyword>
<dbReference type="CDD" id="cd00009">
    <property type="entry name" value="AAA"/>
    <property type="match status" value="1"/>
</dbReference>
<dbReference type="Proteomes" id="UP001519289">
    <property type="component" value="Unassembled WGS sequence"/>
</dbReference>
<dbReference type="PROSITE" id="PS50045">
    <property type="entry name" value="SIGMA54_INTERACT_4"/>
    <property type="match status" value="1"/>
</dbReference>
<feature type="domain" description="Sigma-54 factor interaction" evidence="4">
    <location>
        <begin position="97"/>
        <end position="331"/>
    </location>
</feature>
<dbReference type="SUPFAM" id="SSF52540">
    <property type="entry name" value="P-loop containing nucleoside triphosphate hydrolases"/>
    <property type="match status" value="1"/>
</dbReference>
<dbReference type="EMBL" id="JAGGLG010000051">
    <property type="protein sequence ID" value="MBP2020135.1"/>
    <property type="molecule type" value="Genomic_DNA"/>
</dbReference>
<evidence type="ECO:0000313" key="8">
    <source>
        <dbReference type="Proteomes" id="UP001519289"/>
    </source>
</evidence>
<dbReference type="RefSeq" id="WP_209468235.1">
    <property type="nucleotide sequence ID" value="NZ_JAGGLG010000051.1"/>
</dbReference>
<accession>A0ABS4JX74</accession>
<reference evidence="7 8" key="1">
    <citation type="submission" date="2021-03" db="EMBL/GenBank/DDBJ databases">
        <title>Genomic Encyclopedia of Type Strains, Phase IV (KMG-IV): sequencing the most valuable type-strain genomes for metagenomic binning, comparative biology and taxonomic classification.</title>
        <authorList>
            <person name="Goeker M."/>
        </authorList>
    </citation>
    <scope>NUCLEOTIDE SEQUENCE [LARGE SCALE GENOMIC DNA]</scope>
    <source>
        <strain evidence="7 8">DSM 27138</strain>
    </source>
</reference>
<evidence type="ECO:0000313" key="7">
    <source>
        <dbReference type="EMBL" id="MBP2020135.1"/>
    </source>
</evidence>
<sequence>MRRSDRVLEYVRKMTRQHPAGVTAEQVAEALGLARSNASADLNALWKAGRREKSPGRPVRYRPAGGSVPVAAGPAIRPPAAATPGHEVPPEDPFQALVGWKDSLASAVKQAKAAVLYPGGGLHTLICGPTGVGKSRLAELMFQFACQAGAFQPGARFVTFNCADYATNPQLLMAHLFGVKKGAYTGADQDHVGLVEHVHGGMLFLDEVHRLPPEGQEMLFRLIDKGLFRRLGETEMERTSRTLIVCATTERVDSALLRTFTRRIPMVINLPSLADRTLRERLKFLKRAFRAEARKMGVPLLIRANALQHLLLYDCPGNVGQLNSDVQLACAQAFLRYLNDHKVPVSIGLDVLPDHVKRQVVAVRRHHAEMEELLAAYPGGMEVHPADAPVPEEPEASLPNFYEMMERETRRLAGAAQSREAIQQHLTATVEAHFRQFLSTVQRRYEANRQELTAVVDAEVLAAVEQAVAYAEGRLRRVMPMRVVFGLALHINAALERIRLGMTVPYPPTEPIRAEHPEEYAAAVTMVRMLSERLQVSLPEGEAAYMTLFIRADEEAAGARRIALVVACHGQGIAQGMADVAEHLAGKVGVIALDMPLDGNPDDVLDKLVTALRQESYAGVMLLVDMGSLSFLAEKLQYATGLPVRVMPMATTILLIEAIQQVQLPGVTLDEVYDAVAEGQRRLLAMQAGNDNQASAVITCCFTGEGNATLLQQVVQRAMRARGHSVAVLATSIPPSGDWERMFKTLLQGRRPLAVVGPVNPGIPGIPYFASVEILTQAGQDRLAALVESRAAPAGPEVLMADDPPAEDLARTLATGVEDDFVFTNPHTLFPEVARTVDALAAAAGAQLPGDMRVGLVMHLACLVERLAGERDRAQDPAPVSPEVAGLARCLAPLAQRFRIRFGAEDLFRLREVLHNTLCATD</sequence>
<dbReference type="SUPFAM" id="SSF53062">
    <property type="entry name" value="PTS system fructose IIA component-like"/>
    <property type="match status" value="1"/>
</dbReference>
<feature type="domain" description="PRD" evidence="6">
    <location>
        <begin position="455"/>
        <end position="560"/>
    </location>
</feature>
<evidence type="ECO:0000259" key="5">
    <source>
        <dbReference type="PROSITE" id="PS51096"/>
    </source>
</evidence>
<feature type="domain" description="PTS EIIA type-4" evidence="5">
    <location>
        <begin position="561"/>
        <end position="684"/>
    </location>
</feature>
<dbReference type="InterPro" id="IPR004701">
    <property type="entry name" value="PTS_EIIA_man-typ"/>
</dbReference>
<keyword evidence="1" id="KW-0808">Transferase</keyword>
<dbReference type="InterPro" id="IPR002078">
    <property type="entry name" value="Sigma_54_int"/>
</dbReference>
<dbReference type="InterPro" id="IPR036662">
    <property type="entry name" value="PTS_EIIA_man-typ_sf"/>
</dbReference>
<evidence type="ECO:0000256" key="2">
    <source>
        <dbReference type="ARBA" id="ARBA00022741"/>
    </source>
</evidence>
<evidence type="ECO:0000259" key="6">
    <source>
        <dbReference type="PROSITE" id="PS51372"/>
    </source>
</evidence>
<keyword evidence="2" id="KW-0547">Nucleotide-binding</keyword>
<dbReference type="Gene3D" id="3.40.50.510">
    <property type="entry name" value="Phosphotransferase system, mannose-type IIA component"/>
    <property type="match status" value="1"/>
</dbReference>
<dbReference type="Pfam" id="PF00158">
    <property type="entry name" value="Sigma54_activat"/>
    <property type="match status" value="1"/>
</dbReference>
<dbReference type="PANTHER" id="PTHR32071:SF38">
    <property type="entry name" value="PSP OPERON TRANSCRIPTIONAL ACTIVATOR"/>
    <property type="match status" value="1"/>
</dbReference>
<gene>
    <name evidence="7" type="ORF">J2Z79_003589</name>
</gene>